<evidence type="ECO:0000313" key="2">
    <source>
        <dbReference type="Proteomes" id="UP001141327"/>
    </source>
</evidence>
<comment type="caution">
    <text evidence="1">The sequence shown here is derived from an EMBL/GenBank/DDBJ whole genome shotgun (WGS) entry which is preliminary data.</text>
</comment>
<proteinExistence type="predicted"/>
<evidence type="ECO:0000313" key="1">
    <source>
        <dbReference type="EMBL" id="KAJ4456763.1"/>
    </source>
</evidence>
<organism evidence="1 2">
    <name type="scientific">Paratrimastix pyriformis</name>
    <dbReference type="NCBI Taxonomy" id="342808"/>
    <lineage>
        <taxon>Eukaryota</taxon>
        <taxon>Metamonada</taxon>
        <taxon>Preaxostyla</taxon>
        <taxon>Paratrimastigidae</taxon>
        <taxon>Paratrimastix</taxon>
    </lineage>
</organism>
<name>A0ABQ8UBV0_9EUKA</name>
<accession>A0ABQ8UBV0</accession>
<protein>
    <submittedName>
        <fullName evidence="1">Uncharacterized protein</fullName>
    </submittedName>
</protein>
<keyword evidence="2" id="KW-1185">Reference proteome</keyword>
<dbReference type="Proteomes" id="UP001141327">
    <property type="component" value="Unassembled WGS sequence"/>
</dbReference>
<gene>
    <name evidence="1" type="ORF">PAPYR_7887</name>
</gene>
<dbReference type="EMBL" id="JAPMOS010000061">
    <property type="protein sequence ID" value="KAJ4456763.1"/>
    <property type="molecule type" value="Genomic_DNA"/>
</dbReference>
<sequence length="272" mass="29633">MEPEPPPAAVTTSILEEYRNLVRDFLGPKSLYLMYREVDLQLLSDISPSLPILVKTLTRNGCATVPAPAAATVPAPAAATVPAPALATACLVFQHVLRRAFGGPASVVTAGMTIGQLRAQHDGNVIYFQDTGSFDIVIPRDTDPVAPNTRYTEIEPYDLYTFEVRPNAVTSYVQSHPGFSLRRELAQIAQNAGFRGSVAHPEFPDVYVIEVAIPVGSDRLKAFQLAFHRMIGFDLPAPSSILRITATPPPPEFTHDQRRTFSLLHCVADTTP</sequence>
<reference evidence="1" key="1">
    <citation type="journal article" date="2022" name="bioRxiv">
        <title>Genomics of Preaxostyla Flagellates Illuminates Evolutionary Transitions and the Path Towards Mitochondrial Loss.</title>
        <authorList>
            <person name="Novak L.V.F."/>
            <person name="Treitli S.C."/>
            <person name="Pyrih J."/>
            <person name="Halakuc P."/>
            <person name="Pipaliya S.V."/>
            <person name="Vacek V."/>
            <person name="Brzon O."/>
            <person name="Soukal P."/>
            <person name="Eme L."/>
            <person name="Dacks J.B."/>
            <person name="Karnkowska A."/>
            <person name="Elias M."/>
            <person name="Hampl V."/>
        </authorList>
    </citation>
    <scope>NUCLEOTIDE SEQUENCE</scope>
    <source>
        <strain evidence="1">RCP-MX</strain>
    </source>
</reference>